<evidence type="ECO:0000256" key="1">
    <source>
        <dbReference type="SAM" id="MobiDB-lite"/>
    </source>
</evidence>
<dbReference type="Proteomes" id="UP000784294">
    <property type="component" value="Unassembled WGS sequence"/>
</dbReference>
<feature type="transmembrane region" description="Helical" evidence="2">
    <location>
        <begin position="21"/>
        <end position="45"/>
    </location>
</feature>
<evidence type="ECO:0000259" key="3">
    <source>
        <dbReference type="Pfam" id="PF00626"/>
    </source>
</evidence>
<accession>A0A448WX24</accession>
<feature type="transmembrane region" description="Helical" evidence="2">
    <location>
        <begin position="227"/>
        <end position="251"/>
    </location>
</feature>
<protein>
    <recommendedName>
        <fullName evidence="3">Gelsolin-like domain-containing protein</fullName>
    </recommendedName>
</protein>
<dbReference type="Gene3D" id="3.40.20.10">
    <property type="entry name" value="Severin"/>
    <property type="match status" value="1"/>
</dbReference>
<comment type="caution">
    <text evidence="4">The sequence shown here is derived from an EMBL/GenBank/DDBJ whole genome shotgun (WGS) entry which is preliminary data.</text>
</comment>
<sequence>MRTFIHFADPYVLFYRRSCQIIAVLTIIRISVVATTTLLFFPFFFTFPPSVWIPGRRQVQTRLVLPIAESLNSGDCFILVTVDSVYAWLGQFANIVEVSKSRDLASWICRKRELGYRGPQRQQNQNTIRDQVDDDSQTSERNIDSLNDVTKSGIDGCSDYLTIKEAWSSSIQPMDSEGSYQEALARARNTRVELQFWQALGYDSVQPVSRESFYYICLHYTHNHAEVFLNILAILYVGLLTTCLIITYHILSKTTCLQ</sequence>
<dbReference type="OrthoDB" id="28894at2759"/>
<dbReference type="InterPro" id="IPR029006">
    <property type="entry name" value="ADF-H/Gelsolin-like_dom_sf"/>
</dbReference>
<dbReference type="Pfam" id="PF00626">
    <property type="entry name" value="Gelsolin"/>
    <property type="match status" value="1"/>
</dbReference>
<keyword evidence="2" id="KW-1133">Transmembrane helix</keyword>
<reference evidence="4" key="1">
    <citation type="submission" date="2018-11" db="EMBL/GenBank/DDBJ databases">
        <authorList>
            <consortium name="Pathogen Informatics"/>
        </authorList>
    </citation>
    <scope>NUCLEOTIDE SEQUENCE</scope>
</reference>
<evidence type="ECO:0000256" key="2">
    <source>
        <dbReference type="SAM" id="Phobius"/>
    </source>
</evidence>
<dbReference type="SUPFAM" id="SSF55753">
    <property type="entry name" value="Actin depolymerizing proteins"/>
    <property type="match status" value="1"/>
</dbReference>
<evidence type="ECO:0000313" key="4">
    <source>
        <dbReference type="EMBL" id="VEL22414.1"/>
    </source>
</evidence>
<feature type="compositionally biased region" description="Polar residues" evidence="1">
    <location>
        <begin position="120"/>
        <end position="129"/>
    </location>
</feature>
<dbReference type="InterPro" id="IPR007123">
    <property type="entry name" value="Gelsolin-like_dom"/>
</dbReference>
<name>A0A448WX24_9PLAT</name>
<proteinExistence type="predicted"/>
<dbReference type="EMBL" id="CAAALY010056274">
    <property type="protein sequence ID" value="VEL22414.1"/>
    <property type="molecule type" value="Genomic_DNA"/>
</dbReference>
<gene>
    <name evidence="4" type="ORF">PXEA_LOCUS15854</name>
</gene>
<keyword evidence="5" id="KW-1185">Reference proteome</keyword>
<evidence type="ECO:0000313" key="5">
    <source>
        <dbReference type="Proteomes" id="UP000784294"/>
    </source>
</evidence>
<keyword evidence="2" id="KW-0472">Membrane</keyword>
<keyword evidence="2" id="KW-0812">Transmembrane</keyword>
<feature type="region of interest" description="Disordered" evidence="1">
    <location>
        <begin position="118"/>
        <end position="139"/>
    </location>
</feature>
<feature type="domain" description="Gelsolin-like" evidence="3">
    <location>
        <begin position="68"/>
        <end position="109"/>
    </location>
</feature>
<organism evidence="4 5">
    <name type="scientific">Protopolystoma xenopodis</name>
    <dbReference type="NCBI Taxonomy" id="117903"/>
    <lineage>
        <taxon>Eukaryota</taxon>
        <taxon>Metazoa</taxon>
        <taxon>Spiralia</taxon>
        <taxon>Lophotrochozoa</taxon>
        <taxon>Platyhelminthes</taxon>
        <taxon>Monogenea</taxon>
        <taxon>Polyopisthocotylea</taxon>
        <taxon>Polystomatidea</taxon>
        <taxon>Polystomatidae</taxon>
        <taxon>Protopolystoma</taxon>
    </lineage>
</organism>
<dbReference type="AlphaFoldDB" id="A0A448WX24"/>